<name>A0A2G8JYT0_STIJA</name>
<keyword evidence="2" id="KW-1185">Reference proteome</keyword>
<dbReference type="EMBL" id="MRZV01001074">
    <property type="protein sequence ID" value="PIK40892.1"/>
    <property type="molecule type" value="Genomic_DNA"/>
</dbReference>
<dbReference type="AlphaFoldDB" id="A0A2G8JYT0"/>
<proteinExistence type="predicted"/>
<accession>A0A2G8JYT0</accession>
<dbReference type="OrthoDB" id="10072101at2759"/>
<dbReference type="Proteomes" id="UP000230750">
    <property type="component" value="Unassembled WGS sequence"/>
</dbReference>
<gene>
    <name evidence="1" type="ORF">BSL78_22248</name>
</gene>
<evidence type="ECO:0000313" key="1">
    <source>
        <dbReference type="EMBL" id="PIK40892.1"/>
    </source>
</evidence>
<organism evidence="1 2">
    <name type="scientific">Stichopus japonicus</name>
    <name type="common">Sea cucumber</name>
    <dbReference type="NCBI Taxonomy" id="307972"/>
    <lineage>
        <taxon>Eukaryota</taxon>
        <taxon>Metazoa</taxon>
        <taxon>Echinodermata</taxon>
        <taxon>Eleutherozoa</taxon>
        <taxon>Echinozoa</taxon>
        <taxon>Holothuroidea</taxon>
        <taxon>Aspidochirotacea</taxon>
        <taxon>Aspidochirotida</taxon>
        <taxon>Stichopodidae</taxon>
        <taxon>Apostichopus</taxon>
    </lineage>
</organism>
<protein>
    <submittedName>
        <fullName evidence="1">Putative trichohyalin isoform X4</fullName>
    </submittedName>
</protein>
<reference evidence="1 2" key="1">
    <citation type="journal article" date="2017" name="PLoS Biol.">
        <title>The sea cucumber genome provides insights into morphological evolution and visceral regeneration.</title>
        <authorList>
            <person name="Zhang X."/>
            <person name="Sun L."/>
            <person name="Yuan J."/>
            <person name="Sun Y."/>
            <person name="Gao Y."/>
            <person name="Zhang L."/>
            <person name="Li S."/>
            <person name="Dai H."/>
            <person name="Hamel J.F."/>
            <person name="Liu C."/>
            <person name="Yu Y."/>
            <person name="Liu S."/>
            <person name="Lin W."/>
            <person name="Guo K."/>
            <person name="Jin S."/>
            <person name="Xu P."/>
            <person name="Storey K.B."/>
            <person name="Huan P."/>
            <person name="Zhang T."/>
            <person name="Zhou Y."/>
            <person name="Zhang J."/>
            <person name="Lin C."/>
            <person name="Li X."/>
            <person name="Xing L."/>
            <person name="Huo D."/>
            <person name="Sun M."/>
            <person name="Wang L."/>
            <person name="Mercier A."/>
            <person name="Li F."/>
            <person name="Yang H."/>
            <person name="Xiang J."/>
        </authorList>
    </citation>
    <scope>NUCLEOTIDE SEQUENCE [LARGE SCALE GENOMIC DNA]</scope>
    <source>
        <strain evidence="1">Shaxun</strain>
        <tissue evidence="1">Muscle</tissue>
    </source>
</reference>
<sequence length="429" mass="50226">MGFEDDLENLYQILDSPCRGYVDSQQIQDFHQTLYLKKIGADQVDAALKQVCGDQKVCSKKQFVPLLLELERRRTIEERAWWDFKSLDMNGMDQITIQDALLLFKITLGDKFTMIYWGKFVLSRNYSKEPTSFEEVKMWLCNVPDGSSEPCSNQAIFEEISNLQTEKNKMDYRNFRKIKALQDDDFVQTLEAREKQQYQDRFRQGARRKLNRWVQLGVESMMFDDGVDVGRNIRNQVTVQDLLEAMDEKYDILREKLIWESLRSHIGETIWSTMPESEREEQVLKIKTKHQQLIAQKEEHKVAQLSIGYQNYSSRLVAMMGYHREEQLQFMQDTQEKRGTLRADGKSEEKIVDTLTVDYSKLMEGSTTCGELLCDLQKRHMAEREFLVAVLKGVQGRVLFSAEMVSEYILYVQQQILASREGEDLSMLP</sequence>
<dbReference type="SUPFAM" id="SSF47473">
    <property type="entry name" value="EF-hand"/>
    <property type="match status" value="1"/>
</dbReference>
<comment type="caution">
    <text evidence="1">The sequence shown here is derived from an EMBL/GenBank/DDBJ whole genome shotgun (WGS) entry which is preliminary data.</text>
</comment>
<dbReference type="InterPro" id="IPR011992">
    <property type="entry name" value="EF-hand-dom_pair"/>
</dbReference>
<dbReference type="STRING" id="307972.A0A2G8JYT0"/>
<evidence type="ECO:0000313" key="2">
    <source>
        <dbReference type="Proteomes" id="UP000230750"/>
    </source>
</evidence>